<reference evidence="6 7" key="1">
    <citation type="submission" date="2019-02" db="EMBL/GenBank/DDBJ databases">
        <title>Genome sequences of Aliivibrio finisterrensis strains from farmed Atlantic salmon.</title>
        <authorList>
            <person name="Bowman J.P."/>
        </authorList>
    </citation>
    <scope>NUCLEOTIDE SEQUENCE [LARGE SCALE GENOMIC DNA]</scope>
    <source>
        <strain evidence="6 7">A32</strain>
    </source>
</reference>
<dbReference type="Gene3D" id="2.40.10.220">
    <property type="entry name" value="predicted glycosyltransferase like domains"/>
    <property type="match status" value="1"/>
</dbReference>
<evidence type="ECO:0000256" key="1">
    <source>
        <dbReference type="ARBA" id="ARBA00022636"/>
    </source>
</evidence>
<name>A0A4Q5KPJ6_9GAMM</name>
<dbReference type="InterPro" id="IPR009875">
    <property type="entry name" value="PilZ_domain"/>
</dbReference>
<keyword evidence="6" id="KW-0282">Flagellum</keyword>
<dbReference type="Gene3D" id="2.30.110.10">
    <property type="entry name" value="Electron Transport, Fmn-binding Protein, Chain A"/>
    <property type="match status" value="1"/>
</dbReference>
<proteinExistence type="predicted"/>
<dbReference type="Pfam" id="PF12945">
    <property type="entry name" value="PilZNR"/>
    <property type="match status" value="1"/>
</dbReference>
<evidence type="ECO:0000259" key="5">
    <source>
        <dbReference type="Pfam" id="PF12945"/>
    </source>
</evidence>
<dbReference type="OrthoDB" id="5915058at2"/>
<organism evidence="6 7">
    <name type="scientific">Aliivibrio finisterrensis</name>
    <dbReference type="NCBI Taxonomy" id="511998"/>
    <lineage>
        <taxon>Bacteria</taxon>
        <taxon>Pseudomonadati</taxon>
        <taxon>Pseudomonadota</taxon>
        <taxon>Gammaproteobacteria</taxon>
        <taxon>Vibrionales</taxon>
        <taxon>Vibrionaceae</taxon>
        <taxon>Aliivibrio</taxon>
    </lineage>
</organism>
<dbReference type="GO" id="GO:0035438">
    <property type="term" value="F:cyclic-di-GMP binding"/>
    <property type="evidence" value="ECO:0007669"/>
    <property type="project" value="InterPro"/>
</dbReference>
<dbReference type="EMBL" id="SEZJ01000001">
    <property type="protein sequence ID" value="RYU48534.1"/>
    <property type="molecule type" value="Genomic_DNA"/>
</dbReference>
<dbReference type="Proteomes" id="UP000293465">
    <property type="component" value="Unassembled WGS sequence"/>
</dbReference>
<protein>
    <submittedName>
        <fullName evidence="6">Flagellar brake protein</fullName>
    </submittedName>
</protein>
<keyword evidence="6" id="KW-0966">Cell projection</keyword>
<gene>
    <name evidence="6" type="ORF">ERW49_00790</name>
</gene>
<evidence type="ECO:0000256" key="2">
    <source>
        <dbReference type="ARBA" id="ARBA00022741"/>
    </source>
</evidence>
<keyword evidence="3" id="KW-0975">Bacterial flagellum</keyword>
<dbReference type="Pfam" id="PF07238">
    <property type="entry name" value="PilZ"/>
    <property type="match status" value="1"/>
</dbReference>
<evidence type="ECO:0000313" key="7">
    <source>
        <dbReference type="Proteomes" id="UP000293465"/>
    </source>
</evidence>
<evidence type="ECO:0000259" key="4">
    <source>
        <dbReference type="Pfam" id="PF07238"/>
    </source>
</evidence>
<dbReference type="GeneID" id="56273548"/>
<feature type="domain" description="PilZ" evidence="4">
    <location>
        <begin position="114"/>
        <end position="207"/>
    </location>
</feature>
<dbReference type="AlphaFoldDB" id="A0A4Q5KPJ6"/>
<accession>A0A4Q5KPJ6</accession>
<dbReference type="InterPro" id="IPR012349">
    <property type="entry name" value="Split_barrel_FMN-bd"/>
</dbReference>
<feature type="domain" description="Type III secretion system flagellar brake protein YcgR PilZN" evidence="5">
    <location>
        <begin position="18"/>
        <end position="107"/>
    </location>
</feature>
<sequence length="225" mass="24810">MADVSLSTDQNVLNKMDIGGRVILEVTCPNGQSAQVQSTLIGFKKGQYIFLEYPIAPSLEFNKIYLEGAEVTFRAITNTTHRDVIAFRTQIHSVIYRPMEMICLHTPSSISMRQIRTHQRLETKFSCNLAVGSHNLTGIMTDFSAGGCAISLPAKLNPSNLLNQEVSVTIELGGVSSITVSGIIKNIDPKEKQSKIGIMFDSNSIDESSIQTLHHQSILKNWSID</sequence>
<dbReference type="SUPFAM" id="SSF141371">
    <property type="entry name" value="PilZ domain-like"/>
    <property type="match status" value="2"/>
</dbReference>
<keyword evidence="1" id="KW-0973">c-di-GMP</keyword>
<evidence type="ECO:0000313" key="6">
    <source>
        <dbReference type="EMBL" id="RYU48534.1"/>
    </source>
</evidence>
<dbReference type="RefSeq" id="WP_130086017.1">
    <property type="nucleotide sequence ID" value="NZ_SEZJ01000001.1"/>
</dbReference>
<evidence type="ECO:0000256" key="3">
    <source>
        <dbReference type="ARBA" id="ARBA00023143"/>
    </source>
</evidence>
<keyword evidence="2" id="KW-0547">Nucleotide-binding</keyword>
<keyword evidence="6" id="KW-0969">Cilium</keyword>
<comment type="caution">
    <text evidence="6">The sequence shown here is derived from an EMBL/GenBank/DDBJ whole genome shotgun (WGS) entry which is preliminary data.</text>
</comment>
<dbReference type="InterPro" id="IPR009926">
    <property type="entry name" value="T3SS_YcgR_PilZN"/>
</dbReference>